<proteinExistence type="predicted"/>
<reference evidence="2" key="1">
    <citation type="submission" date="2022-11" db="UniProtKB">
        <authorList>
            <consortium name="WormBaseParasite"/>
        </authorList>
    </citation>
    <scope>IDENTIFICATION</scope>
</reference>
<accession>A0AC34FIJ8</accession>
<dbReference type="Proteomes" id="UP000887579">
    <property type="component" value="Unplaced"/>
</dbReference>
<sequence length="135" mass="15698">MRHKNIPKMIDTENYIPCQFTQDPSQQEQQQWDSDGTLDSINRTRGGRIKKRVSKKRKQGVGIEREIRDLQRTTNSLLKMAPFARVVKETISKVSGGKSFRVQSEAVQALMQPKEFFASFWSSFWLKNTVLFESK</sequence>
<protein>
    <submittedName>
        <fullName evidence="2">Histone H2A/H2B/H3 domain-containing protein</fullName>
    </submittedName>
</protein>
<organism evidence="1 2">
    <name type="scientific">Panagrolaimus sp. ES5</name>
    <dbReference type="NCBI Taxonomy" id="591445"/>
    <lineage>
        <taxon>Eukaryota</taxon>
        <taxon>Metazoa</taxon>
        <taxon>Ecdysozoa</taxon>
        <taxon>Nematoda</taxon>
        <taxon>Chromadorea</taxon>
        <taxon>Rhabditida</taxon>
        <taxon>Tylenchina</taxon>
        <taxon>Panagrolaimomorpha</taxon>
        <taxon>Panagrolaimoidea</taxon>
        <taxon>Panagrolaimidae</taxon>
        <taxon>Panagrolaimus</taxon>
    </lineage>
</organism>
<evidence type="ECO:0000313" key="1">
    <source>
        <dbReference type="Proteomes" id="UP000887579"/>
    </source>
</evidence>
<name>A0AC34FIJ8_9BILA</name>
<evidence type="ECO:0000313" key="2">
    <source>
        <dbReference type="WBParaSite" id="ES5_v2.g17113.t1"/>
    </source>
</evidence>
<dbReference type="WBParaSite" id="ES5_v2.g17113.t1">
    <property type="protein sequence ID" value="ES5_v2.g17113.t1"/>
    <property type="gene ID" value="ES5_v2.g17113"/>
</dbReference>